<evidence type="ECO:0000256" key="1">
    <source>
        <dbReference type="ARBA" id="ARBA00004323"/>
    </source>
</evidence>
<dbReference type="Proteomes" id="UP000682892">
    <property type="component" value="Unassembled WGS sequence"/>
</dbReference>
<feature type="transmembrane region" description="Helical" evidence="7">
    <location>
        <begin position="17"/>
        <end position="34"/>
    </location>
</feature>
<evidence type="ECO:0000256" key="4">
    <source>
        <dbReference type="ARBA" id="ARBA00022679"/>
    </source>
</evidence>
<keyword evidence="4" id="KW-0808">Transferase</keyword>
<reference evidence="9" key="3">
    <citation type="submission" date="2012-09" db="EMBL/GenBank/DDBJ databases">
        <authorList>
            <consortium name="VectorBase"/>
        </authorList>
    </citation>
    <scope>NUCLEOTIDE SEQUENCE</scope>
    <source>
        <strain evidence="9">Liverpool</strain>
    </source>
</reference>
<dbReference type="InterPro" id="IPR007652">
    <property type="entry name" value="A1-4-GlycosylTfrase_dom"/>
</dbReference>
<keyword evidence="5" id="KW-0333">Golgi apparatus</keyword>
<dbReference type="HOGENOM" id="CLU_049512_0_0_1"/>
<dbReference type="GO" id="GO:0006688">
    <property type="term" value="P:glycosphingolipid biosynthetic process"/>
    <property type="evidence" value="ECO:0007669"/>
    <property type="project" value="TreeGrafter"/>
</dbReference>
<keyword evidence="7" id="KW-0812">Transmembrane</keyword>
<reference evidence="9" key="1">
    <citation type="submission" date="2005-10" db="EMBL/GenBank/DDBJ databases">
        <authorList>
            <person name="Loftus B.J."/>
            <person name="Nene V.M."/>
            <person name="Hannick L.I."/>
            <person name="Bidwell S."/>
            <person name="Haas B."/>
            <person name="Amedeo P."/>
            <person name="Orvis J."/>
            <person name="Wortman J.R."/>
            <person name="White O.R."/>
            <person name="Salzberg S."/>
            <person name="Shumway M."/>
            <person name="Koo H."/>
            <person name="Zhao Y."/>
            <person name="Holmes M."/>
            <person name="Miller J."/>
            <person name="Schatz M."/>
            <person name="Pop M."/>
            <person name="Pai G."/>
            <person name="Utterback T."/>
            <person name="Rogers Y.-H."/>
            <person name="Kravitz S."/>
            <person name="Fraser C.M."/>
        </authorList>
    </citation>
    <scope>NUCLEOTIDE SEQUENCE</scope>
    <source>
        <strain evidence="9">Liverpool</strain>
    </source>
</reference>
<keyword evidence="3" id="KW-0328">Glycosyltransferase</keyword>
<dbReference type="PANTHER" id="PTHR12042:SF21">
    <property type="entry name" value="ALPHA1,4-GALACTOSYLTRANSFERASE 1-RELATED"/>
    <property type="match status" value="1"/>
</dbReference>
<accession>A0A1S4F9E9</accession>
<dbReference type="OrthoDB" id="409543at2759"/>
<reference evidence="9" key="2">
    <citation type="journal article" date="2007" name="Science">
        <title>Genome sequence of Aedes aegypti, a major arbovirus vector.</title>
        <authorList>
            <person name="Nene V."/>
            <person name="Wortman J.R."/>
            <person name="Lawson D."/>
            <person name="Haas B."/>
            <person name="Kodira C."/>
            <person name="Tu Z.J."/>
            <person name="Loftus B."/>
            <person name="Xi Z."/>
            <person name="Megy K."/>
            <person name="Grabherr M."/>
            <person name="Ren Q."/>
            <person name="Zdobnov E.M."/>
            <person name="Lobo N.F."/>
            <person name="Campbell K.S."/>
            <person name="Brown S.E."/>
            <person name="Bonaldo M.F."/>
            <person name="Zhu J."/>
            <person name="Sinkins S.P."/>
            <person name="Hogenkamp D.G."/>
            <person name="Amedeo P."/>
            <person name="Arensburger P."/>
            <person name="Atkinson P.W."/>
            <person name="Bidwell S."/>
            <person name="Biedler J."/>
            <person name="Birney E."/>
            <person name="Bruggner R.V."/>
            <person name="Costas J."/>
            <person name="Coy M.R."/>
            <person name="Crabtree J."/>
            <person name="Crawford M."/>
            <person name="Debruyn B."/>
            <person name="Decaprio D."/>
            <person name="Eiglmeier K."/>
            <person name="Eisenstadt E."/>
            <person name="El-Dorry H."/>
            <person name="Gelbart W.M."/>
            <person name="Gomes S.L."/>
            <person name="Hammond M."/>
            <person name="Hannick L.I."/>
            <person name="Hogan J.R."/>
            <person name="Holmes M.H."/>
            <person name="Jaffe D."/>
            <person name="Johnston J.S."/>
            <person name="Kennedy R.C."/>
            <person name="Koo H."/>
            <person name="Kravitz S."/>
            <person name="Kriventseva E.V."/>
            <person name="Kulp D."/>
            <person name="Labutti K."/>
            <person name="Lee E."/>
            <person name="Li S."/>
            <person name="Lovin D.D."/>
            <person name="Mao C."/>
            <person name="Mauceli E."/>
            <person name="Menck C.F."/>
            <person name="Miller J.R."/>
            <person name="Montgomery P."/>
            <person name="Mori A."/>
            <person name="Nascimento A.L."/>
            <person name="Naveira H.F."/>
            <person name="Nusbaum C."/>
            <person name="O'leary S."/>
            <person name="Orvis J."/>
            <person name="Pertea M."/>
            <person name="Quesneville H."/>
            <person name="Reidenbach K.R."/>
            <person name="Rogers Y.H."/>
            <person name="Roth C.W."/>
            <person name="Schneider J.R."/>
            <person name="Schatz M."/>
            <person name="Shumway M."/>
            <person name="Stanke M."/>
            <person name="Stinson E.O."/>
            <person name="Tubio J.M."/>
            <person name="Vanzee J.P."/>
            <person name="Verjovski-Almeida S."/>
            <person name="Werner D."/>
            <person name="White O."/>
            <person name="Wyder S."/>
            <person name="Zeng Q."/>
            <person name="Zhao Q."/>
            <person name="Zhao Y."/>
            <person name="Hill C.A."/>
            <person name="Raikhel A.S."/>
            <person name="Soares M.B."/>
            <person name="Knudson D.L."/>
            <person name="Lee N.H."/>
            <person name="Galagan J."/>
            <person name="Salzberg S.L."/>
            <person name="Paulsen I.T."/>
            <person name="Dimopoulos G."/>
            <person name="Collins F.H."/>
            <person name="Birren B."/>
            <person name="Fraser-Liggett C.M."/>
            <person name="Severson D.W."/>
        </authorList>
    </citation>
    <scope>NUCLEOTIDE SEQUENCE [LARGE SCALE GENOMIC DNA]</scope>
    <source>
        <strain evidence="9">Liverpool</strain>
    </source>
</reference>
<keyword evidence="7" id="KW-1133">Transmembrane helix</keyword>
<dbReference type="OMA" id="CKDSYVV"/>
<comment type="subcellular location">
    <subcellularLocation>
        <location evidence="1">Golgi apparatus membrane</location>
        <topology evidence="1">Single-pass type II membrane protein</topology>
    </subcellularLocation>
</comment>
<feature type="domain" description="Alpha 1,4-glycosyltransferase" evidence="8">
    <location>
        <begin position="223"/>
        <end position="349"/>
    </location>
</feature>
<evidence type="ECO:0000256" key="7">
    <source>
        <dbReference type="SAM" id="Phobius"/>
    </source>
</evidence>
<dbReference type="Pfam" id="PF04572">
    <property type="entry name" value="Gb3_synth"/>
    <property type="match status" value="1"/>
</dbReference>
<name>A0A1S4F9E9_AEDAE</name>
<keyword evidence="6 7" id="KW-0472">Membrane</keyword>
<sequence>MVSINPFHASGIIRRRVYIAMGLLLVMLYIMYSIDYQHLHENCFVREFPDPFRVLEDVQKSHKQPKHGRNIFFHETSCSEDGVIKLNARQACAIESAARMNPDWNAFVLFAAPVGFRNRSALPLLDALHSYPNVNLRYVNLSTYAQDTPLEEWMQSGEIFRSKYMNSHLSDIMRYLTLFKYGGTYLDLDVVVLKSFNAMEPNYAGAESARWVAAGVMNFEPDGHGHELAAMCVRDLLLNFNGQDWGNNGPGVITRVLKRICSTQAPLMMTRERCRHFTVYPPEAFYAINFDDYLQFFEERWLEQAMATVNRSIVVHVWNKFSKDHKVRVGSRVAYGVLAEQFCPRVYKASGEFF</sequence>
<gene>
    <name evidence="9" type="ORF">AaeL_AAEL005019</name>
</gene>
<organism evidence="9 10">
    <name type="scientific">Aedes aegypti</name>
    <name type="common">Yellowfever mosquito</name>
    <name type="synonym">Culex aegypti</name>
    <dbReference type="NCBI Taxonomy" id="7159"/>
    <lineage>
        <taxon>Eukaryota</taxon>
        <taxon>Metazoa</taxon>
        <taxon>Ecdysozoa</taxon>
        <taxon>Arthropoda</taxon>
        <taxon>Hexapoda</taxon>
        <taxon>Insecta</taxon>
        <taxon>Pterygota</taxon>
        <taxon>Neoptera</taxon>
        <taxon>Endopterygota</taxon>
        <taxon>Diptera</taxon>
        <taxon>Nematocera</taxon>
        <taxon>Culicoidea</taxon>
        <taxon>Culicidae</taxon>
        <taxon>Culicinae</taxon>
        <taxon>Aedini</taxon>
        <taxon>Aedes</taxon>
        <taxon>Stegomyia</taxon>
    </lineage>
</organism>
<dbReference type="GO" id="GO:0035248">
    <property type="term" value="F:alpha-1,4-N-acetylgalactosaminyltransferase activity"/>
    <property type="evidence" value="ECO:0007669"/>
    <property type="project" value="TreeGrafter"/>
</dbReference>
<dbReference type="InterPro" id="IPR029044">
    <property type="entry name" value="Nucleotide-diphossugar_trans"/>
</dbReference>
<evidence type="ECO:0000259" key="8">
    <source>
        <dbReference type="Pfam" id="PF04572"/>
    </source>
</evidence>
<evidence type="ECO:0000256" key="6">
    <source>
        <dbReference type="ARBA" id="ARBA00023136"/>
    </source>
</evidence>
<dbReference type="InterPro" id="IPR051981">
    <property type="entry name" value="Glycosyltransf_32"/>
</dbReference>
<dbReference type="PANTHER" id="PTHR12042">
    <property type="entry name" value="LACTOSYLCERAMIDE 4-ALPHA-GALACTOSYLTRANSFERASE ALPHA- 1,4-GALACTOSYLTRANSFERASE"/>
    <property type="match status" value="1"/>
</dbReference>
<proteinExistence type="inferred from homology"/>
<dbReference type="AlphaFoldDB" id="A0A1S4F9E9"/>
<evidence type="ECO:0000313" key="9">
    <source>
        <dbReference type="EMBL" id="EAT43525.1"/>
    </source>
</evidence>
<evidence type="ECO:0000256" key="3">
    <source>
        <dbReference type="ARBA" id="ARBA00022676"/>
    </source>
</evidence>
<dbReference type="SUPFAM" id="SSF53448">
    <property type="entry name" value="Nucleotide-diphospho-sugar transferases"/>
    <property type="match status" value="1"/>
</dbReference>
<dbReference type="InterPro" id="IPR007577">
    <property type="entry name" value="GlycoTrfase_DXD_sugar-bd_CS"/>
</dbReference>
<comment type="similarity">
    <text evidence="2">Belongs to the glycosyltransferase 32 family.</text>
</comment>
<evidence type="ECO:0000313" key="10">
    <source>
        <dbReference type="Proteomes" id="UP000682892"/>
    </source>
</evidence>
<dbReference type="KEGG" id="aag:5565850"/>
<dbReference type="EMBL" id="CH477324">
    <property type="protein sequence ID" value="EAT43525.1"/>
    <property type="molecule type" value="Genomic_DNA"/>
</dbReference>
<protein>
    <submittedName>
        <fullName evidence="9">AAEL005019-PA</fullName>
    </submittedName>
</protein>
<dbReference type="Pfam" id="PF04488">
    <property type="entry name" value="Gly_transf_sug"/>
    <property type="match status" value="1"/>
</dbReference>
<evidence type="ECO:0000256" key="5">
    <source>
        <dbReference type="ARBA" id="ARBA00023034"/>
    </source>
</evidence>
<evidence type="ECO:0000256" key="2">
    <source>
        <dbReference type="ARBA" id="ARBA00009003"/>
    </source>
</evidence>
<dbReference type="Gene3D" id="3.90.550.20">
    <property type="match status" value="1"/>
</dbReference>
<dbReference type="GO" id="GO:0000139">
    <property type="term" value="C:Golgi membrane"/>
    <property type="evidence" value="ECO:0007669"/>
    <property type="project" value="UniProtKB-SubCell"/>
</dbReference>